<accession>A0A061B1S8</accession>
<protein>
    <recommendedName>
        <fullName evidence="13 14">Sulfiredoxin</fullName>
        <ecNumber evidence="4 14">1.8.98.2</ecNumber>
    </recommendedName>
</protein>
<gene>
    <name evidence="18" type="ORF">CYFA0S_07e03774g</name>
</gene>
<name>A0A061B1S8_CYBFA</name>
<evidence type="ECO:0000256" key="16">
    <source>
        <dbReference type="PIRSR" id="PIRSR017267-2"/>
    </source>
</evidence>
<evidence type="ECO:0000256" key="14">
    <source>
        <dbReference type="PIRNR" id="PIRNR017267"/>
    </source>
</evidence>
<dbReference type="InterPro" id="IPR003115">
    <property type="entry name" value="ParB_N"/>
</dbReference>
<evidence type="ECO:0000256" key="7">
    <source>
        <dbReference type="ARBA" id="ARBA00022840"/>
    </source>
</evidence>
<dbReference type="OrthoDB" id="10023328at2759"/>
<evidence type="ECO:0000256" key="9">
    <source>
        <dbReference type="ARBA" id="ARBA00023002"/>
    </source>
</evidence>
<evidence type="ECO:0000256" key="15">
    <source>
        <dbReference type="PIRSR" id="PIRSR017267-1"/>
    </source>
</evidence>
<keyword evidence="6 14" id="KW-0547">Nucleotide-binding</keyword>
<keyword evidence="5" id="KW-0963">Cytoplasm</keyword>
<organism evidence="18">
    <name type="scientific">Cyberlindnera fabianii</name>
    <name type="common">Yeast</name>
    <name type="synonym">Hansenula fabianii</name>
    <dbReference type="NCBI Taxonomy" id="36022"/>
    <lineage>
        <taxon>Eukaryota</taxon>
        <taxon>Fungi</taxon>
        <taxon>Dikarya</taxon>
        <taxon>Ascomycota</taxon>
        <taxon>Saccharomycotina</taxon>
        <taxon>Saccharomycetes</taxon>
        <taxon>Phaffomycetales</taxon>
        <taxon>Phaffomycetaceae</taxon>
        <taxon>Cyberlindnera</taxon>
    </lineage>
</organism>
<dbReference type="PANTHER" id="PTHR21348">
    <property type="match status" value="1"/>
</dbReference>
<evidence type="ECO:0000256" key="2">
    <source>
        <dbReference type="ARBA" id="ARBA00004496"/>
    </source>
</evidence>
<feature type="binding site" evidence="15">
    <location>
        <begin position="82"/>
        <end position="85"/>
    </location>
    <ligand>
        <name>ATP</name>
        <dbReference type="ChEBI" id="CHEBI:30616"/>
    </ligand>
</feature>
<comment type="catalytic activity">
    <reaction evidence="12 14">
        <text>S-hydroxy-S-oxy-L-cysteinyl-[peroxiredoxin] + [protein]-dithiol + ATP = S-hydroxy-L-cysteinyl-[peroxiredoxin] + [protein]-disulfide + ADP + phosphate</text>
        <dbReference type="Rhea" id="RHEA:17545"/>
        <dbReference type="Rhea" id="RHEA-COMP:10593"/>
        <dbReference type="Rhea" id="RHEA-COMP:10594"/>
        <dbReference type="Rhea" id="RHEA-COMP:13681"/>
        <dbReference type="Rhea" id="RHEA-COMP:17976"/>
        <dbReference type="ChEBI" id="CHEBI:29950"/>
        <dbReference type="ChEBI" id="CHEBI:30616"/>
        <dbReference type="ChEBI" id="CHEBI:43474"/>
        <dbReference type="ChEBI" id="CHEBI:50058"/>
        <dbReference type="ChEBI" id="CHEBI:61973"/>
        <dbReference type="ChEBI" id="CHEBI:61974"/>
        <dbReference type="ChEBI" id="CHEBI:456216"/>
        <dbReference type="EC" id="1.8.98.2"/>
    </reaction>
</comment>
<dbReference type="FunFam" id="3.90.1530.10:FF:000005">
    <property type="entry name" value="Sulfiredoxin"/>
    <property type="match status" value="1"/>
</dbReference>
<evidence type="ECO:0000256" key="8">
    <source>
        <dbReference type="ARBA" id="ARBA00022862"/>
    </source>
</evidence>
<comment type="similarity">
    <text evidence="3 14">Belongs to the sulfiredoxin family.</text>
</comment>
<evidence type="ECO:0000256" key="13">
    <source>
        <dbReference type="ARBA" id="ARBA00070917"/>
    </source>
</evidence>
<evidence type="ECO:0000256" key="12">
    <source>
        <dbReference type="ARBA" id="ARBA00047514"/>
    </source>
</evidence>
<keyword evidence="8 14" id="KW-0049">Antioxidant</keyword>
<keyword evidence="10 16" id="KW-1015">Disulfide bond</keyword>
<evidence type="ECO:0000256" key="1">
    <source>
        <dbReference type="ARBA" id="ARBA00004123"/>
    </source>
</evidence>
<dbReference type="GO" id="GO:0034599">
    <property type="term" value="P:cellular response to oxidative stress"/>
    <property type="evidence" value="ECO:0007669"/>
    <property type="project" value="UniProtKB-ARBA"/>
</dbReference>
<dbReference type="EC" id="1.8.98.2" evidence="4 14"/>
<evidence type="ECO:0000313" key="18">
    <source>
        <dbReference type="EMBL" id="CDR41581.1"/>
    </source>
</evidence>
<keyword evidence="7 14" id="KW-0067">ATP-binding</keyword>
<dbReference type="GO" id="GO:0005524">
    <property type="term" value="F:ATP binding"/>
    <property type="evidence" value="ECO:0007669"/>
    <property type="project" value="UniProtKB-KW"/>
</dbReference>
<comment type="subcellular location">
    <subcellularLocation>
        <location evidence="2">Cytoplasm</location>
    </subcellularLocation>
    <subcellularLocation>
        <location evidence="1">Nucleus</location>
    </subcellularLocation>
</comment>
<evidence type="ECO:0000256" key="4">
    <source>
        <dbReference type="ARBA" id="ARBA00013055"/>
    </source>
</evidence>
<evidence type="ECO:0000256" key="5">
    <source>
        <dbReference type="ARBA" id="ARBA00022490"/>
    </source>
</evidence>
<evidence type="ECO:0000256" key="6">
    <source>
        <dbReference type="ARBA" id="ARBA00022741"/>
    </source>
</evidence>
<dbReference type="GO" id="GO:0005634">
    <property type="term" value="C:nucleus"/>
    <property type="evidence" value="ECO:0007669"/>
    <property type="project" value="UniProtKB-SubCell"/>
</dbReference>
<evidence type="ECO:0000256" key="10">
    <source>
        <dbReference type="ARBA" id="ARBA00023157"/>
    </source>
</evidence>
<dbReference type="GO" id="GO:0032542">
    <property type="term" value="F:sulfiredoxin activity"/>
    <property type="evidence" value="ECO:0007669"/>
    <property type="project" value="UniProtKB-EC"/>
</dbReference>
<dbReference type="PANTHER" id="PTHR21348:SF2">
    <property type="entry name" value="SULFIREDOXIN-1"/>
    <property type="match status" value="1"/>
</dbReference>
<keyword evidence="11" id="KW-0539">Nucleus</keyword>
<keyword evidence="9 14" id="KW-0560">Oxidoreductase</keyword>
<evidence type="ECO:0000256" key="3">
    <source>
        <dbReference type="ARBA" id="ARBA00009609"/>
    </source>
</evidence>
<dbReference type="AlphaFoldDB" id="A0A061B1S8"/>
<dbReference type="GO" id="GO:0005737">
    <property type="term" value="C:cytoplasm"/>
    <property type="evidence" value="ECO:0007669"/>
    <property type="project" value="UniProtKB-SubCell"/>
</dbReference>
<feature type="disulfide bond" description="Interchain" evidence="16">
    <location>
        <position position="83"/>
    </location>
</feature>
<dbReference type="PIRSF" id="PIRSF017267">
    <property type="entry name" value="Sulfiredoxin"/>
    <property type="match status" value="1"/>
</dbReference>
<dbReference type="CDD" id="cd16395">
    <property type="entry name" value="Srx"/>
    <property type="match status" value="1"/>
</dbReference>
<sequence>MSIQSGHIGQISYLPLDDIKRPIPPVLDYSKIDAMVSQLGGKPMASSTCTIEQARDLNGELPPIDVMAIRDNGKTHYFAFGGCHRFQAYEKFGGEKLVKCKILPATKRQLKLYLGGSVGAFFEDEDKKE</sequence>
<proteinExistence type="inferred from homology"/>
<evidence type="ECO:0000256" key="11">
    <source>
        <dbReference type="ARBA" id="ARBA00023242"/>
    </source>
</evidence>
<dbReference type="SUPFAM" id="SSF110849">
    <property type="entry name" value="ParB/Sulfiredoxin"/>
    <property type="match status" value="1"/>
</dbReference>
<dbReference type="InterPro" id="IPR016692">
    <property type="entry name" value="Sulfiredoxin"/>
</dbReference>
<dbReference type="InterPro" id="IPR036086">
    <property type="entry name" value="ParB/Sulfiredoxin_sf"/>
</dbReference>
<feature type="domain" description="ParB-like N-terminal" evidence="17">
    <location>
        <begin position="10"/>
        <end position="115"/>
    </location>
</feature>
<evidence type="ECO:0000259" key="17">
    <source>
        <dbReference type="Pfam" id="PF02195"/>
    </source>
</evidence>
<dbReference type="EMBL" id="LK052892">
    <property type="protein sequence ID" value="CDR41581.1"/>
    <property type="molecule type" value="Genomic_DNA"/>
</dbReference>
<dbReference type="VEuPathDB" id="FungiDB:BON22_3759"/>
<reference evidence="18" key="1">
    <citation type="journal article" date="2014" name="Genome Announc.">
        <title>Genome sequence of the yeast Cyberlindnera fabianii (Hansenula fabianii).</title>
        <authorList>
            <person name="Freel K.C."/>
            <person name="Sarilar V."/>
            <person name="Neuveglise C."/>
            <person name="Devillers H."/>
            <person name="Friedrich A."/>
            <person name="Schacherer J."/>
        </authorList>
    </citation>
    <scope>NUCLEOTIDE SEQUENCE</scope>
    <source>
        <strain evidence="18">YJS4271</strain>
    </source>
</reference>
<dbReference type="Gene3D" id="3.90.1530.10">
    <property type="entry name" value="Conserved hypothetical protein from pyrococcus furiosus pfu- 392566-001, ParB domain"/>
    <property type="match status" value="1"/>
</dbReference>
<dbReference type="PhylomeDB" id="A0A061B1S8"/>
<dbReference type="Pfam" id="PF02195">
    <property type="entry name" value="ParB_N"/>
    <property type="match status" value="1"/>
</dbReference>